<feature type="compositionally biased region" description="Low complexity" evidence="10">
    <location>
        <begin position="488"/>
        <end position="499"/>
    </location>
</feature>
<dbReference type="SMART" id="SM00225">
    <property type="entry name" value="BTB"/>
    <property type="match status" value="1"/>
</dbReference>
<dbReference type="PANTHER" id="PTHR23110">
    <property type="entry name" value="BTB DOMAIN TRANSCRIPTION FACTOR"/>
    <property type="match status" value="1"/>
</dbReference>
<feature type="region of interest" description="Disordered" evidence="10">
    <location>
        <begin position="349"/>
        <end position="375"/>
    </location>
</feature>
<dbReference type="AlphaFoldDB" id="A0AAW0SM01"/>
<keyword evidence="5" id="KW-0862">Zinc</keyword>
<dbReference type="PROSITE" id="PS00028">
    <property type="entry name" value="ZINC_FINGER_C2H2_1"/>
    <property type="match status" value="1"/>
</dbReference>
<reference evidence="13 14" key="1">
    <citation type="submission" date="2023-03" db="EMBL/GenBank/DDBJ databases">
        <title>High-quality genome of Scylla paramamosain provides insights in environmental adaptation.</title>
        <authorList>
            <person name="Zhang L."/>
        </authorList>
    </citation>
    <scope>NUCLEOTIDE SEQUENCE [LARGE SCALE GENOMIC DNA]</scope>
    <source>
        <strain evidence="13">LZ_2023a</strain>
        <tissue evidence="13">Muscle</tissue>
    </source>
</reference>
<dbReference type="SUPFAM" id="SSF57667">
    <property type="entry name" value="beta-beta-alpha zinc fingers"/>
    <property type="match status" value="2"/>
</dbReference>
<dbReference type="Proteomes" id="UP001487740">
    <property type="component" value="Unassembled WGS sequence"/>
</dbReference>
<dbReference type="SMART" id="SM00355">
    <property type="entry name" value="ZnF_C2H2"/>
    <property type="match status" value="4"/>
</dbReference>
<feature type="domain" description="BTB" evidence="11">
    <location>
        <begin position="96"/>
        <end position="161"/>
    </location>
</feature>
<keyword evidence="14" id="KW-1185">Reference proteome</keyword>
<sequence>MQPEETVPQAPVLLILLCSPPPTLRRVFVVQDRSWLRSVVLAPWAAGCVPCDFLSFNHGTRKKTTMASGLLSLKWNNHRSTFFHILSTIRSKESYCDVTIACDGKFYPVHKLVLSTCSDYFEQMFERTNCKHPIIVLKDIRSQELEALLNYMYVGEVNVLQNELAGLIKAAECLMIKGLAVPDEAPAKESKENKRTFVGTEDSPLSKRRKRDEEIRPSPSQNQQIHREARDTTVNSQSQRQSSSASIPTPSPTVPRVPPNPISPSPSAGSASESVSEDCSQAHTEVNEQPSLPNAQESAHRAAEPASSQSQQAVPEVILDEPGVKEEPQEIEEEITDTKEIFESHDFEHPAEGDSLSDKGPGAGGGPTAFEPQMLGSQPQSMEDLVAQAIPGSSGLQGNNVSLWEGEGSFPMEGFTGDASRPPQMALEPLVCPYCHRSTFKQKSDLKRHIRRHTGEKPYQCPICSYSAGRSDYVQDHLMRRHGQVRRPPLQSLLSSSTPGRPLPHQQQVSTSTSLPEMPTMVRNYLCPFCSKNFYGSVDLERHKRTHTGEKPFACNFCSYRATQMGNLQRHIKSRHQSPQKK</sequence>
<feature type="compositionally biased region" description="Polar residues" evidence="10">
    <location>
        <begin position="505"/>
        <end position="515"/>
    </location>
</feature>
<feature type="domain" description="C2H2-type" evidence="12">
    <location>
        <begin position="525"/>
        <end position="552"/>
    </location>
</feature>
<protein>
    <submittedName>
        <fullName evidence="13">Uncharacterized protein</fullName>
    </submittedName>
</protein>
<feature type="compositionally biased region" description="Pro residues" evidence="10">
    <location>
        <begin position="249"/>
        <end position="264"/>
    </location>
</feature>
<evidence type="ECO:0000256" key="7">
    <source>
        <dbReference type="ARBA" id="ARBA00023163"/>
    </source>
</evidence>
<name>A0AAW0SM01_SCYPA</name>
<comment type="subcellular location">
    <subcellularLocation>
        <location evidence="1">Nucleus</location>
    </subcellularLocation>
</comment>
<feature type="compositionally biased region" description="Low complexity" evidence="10">
    <location>
        <begin position="265"/>
        <end position="274"/>
    </location>
</feature>
<feature type="region of interest" description="Disordered" evidence="10">
    <location>
        <begin position="484"/>
        <end position="515"/>
    </location>
</feature>
<dbReference type="Pfam" id="PF00096">
    <property type="entry name" value="zf-C2H2"/>
    <property type="match status" value="2"/>
</dbReference>
<dbReference type="GO" id="GO:0008270">
    <property type="term" value="F:zinc ion binding"/>
    <property type="evidence" value="ECO:0007669"/>
    <property type="project" value="UniProtKB-KW"/>
</dbReference>
<keyword evidence="7" id="KW-0804">Transcription</keyword>
<dbReference type="PROSITE" id="PS50097">
    <property type="entry name" value="BTB"/>
    <property type="match status" value="1"/>
</dbReference>
<dbReference type="PANTHER" id="PTHR23110:SF98">
    <property type="entry name" value="PRE-LOLA-G, ISOFORM C-RELATED"/>
    <property type="match status" value="1"/>
</dbReference>
<dbReference type="Gene3D" id="3.30.710.10">
    <property type="entry name" value="Potassium Channel Kv1.1, Chain A"/>
    <property type="match status" value="1"/>
</dbReference>
<dbReference type="GO" id="GO:0048666">
    <property type="term" value="P:neuron development"/>
    <property type="evidence" value="ECO:0007669"/>
    <property type="project" value="UniProtKB-ARBA"/>
</dbReference>
<dbReference type="GO" id="GO:0048513">
    <property type="term" value="P:animal organ development"/>
    <property type="evidence" value="ECO:0007669"/>
    <property type="project" value="UniProtKB-ARBA"/>
</dbReference>
<dbReference type="InterPro" id="IPR036236">
    <property type="entry name" value="Znf_C2H2_sf"/>
</dbReference>
<comment type="caution">
    <text evidence="13">The sequence shown here is derived from an EMBL/GenBank/DDBJ whole genome shotgun (WGS) entry which is preliminary data.</text>
</comment>
<dbReference type="CDD" id="cd18315">
    <property type="entry name" value="BTB_POZ_BAB-like"/>
    <property type="match status" value="1"/>
</dbReference>
<feature type="domain" description="C2H2-type" evidence="12">
    <location>
        <begin position="430"/>
        <end position="458"/>
    </location>
</feature>
<accession>A0AAW0SM01</accession>
<dbReference type="InterPro" id="IPR051095">
    <property type="entry name" value="Dros_DevTransReg"/>
</dbReference>
<evidence type="ECO:0000256" key="8">
    <source>
        <dbReference type="ARBA" id="ARBA00023242"/>
    </source>
</evidence>
<evidence type="ECO:0000256" key="4">
    <source>
        <dbReference type="ARBA" id="ARBA00022771"/>
    </source>
</evidence>
<evidence type="ECO:0000313" key="13">
    <source>
        <dbReference type="EMBL" id="KAK8375816.1"/>
    </source>
</evidence>
<evidence type="ECO:0000256" key="2">
    <source>
        <dbReference type="ARBA" id="ARBA00022723"/>
    </source>
</evidence>
<evidence type="ECO:0000256" key="3">
    <source>
        <dbReference type="ARBA" id="ARBA00022737"/>
    </source>
</evidence>
<keyword evidence="3" id="KW-0677">Repeat</keyword>
<keyword evidence="8" id="KW-0539">Nucleus</keyword>
<dbReference type="FunFam" id="3.30.160.60:FF:000130">
    <property type="entry name" value="Spalt-like transcription factor 4"/>
    <property type="match status" value="1"/>
</dbReference>
<evidence type="ECO:0000256" key="6">
    <source>
        <dbReference type="ARBA" id="ARBA00023015"/>
    </source>
</evidence>
<feature type="compositionally biased region" description="Low complexity" evidence="10">
    <location>
        <begin position="236"/>
        <end position="248"/>
    </location>
</feature>
<dbReference type="GO" id="GO:0005634">
    <property type="term" value="C:nucleus"/>
    <property type="evidence" value="ECO:0007669"/>
    <property type="project" value="UniProtKB-SubCell"/>
</dbReference>
<gene>
    <name evidence="13" type="ORF">O3P69_008512</name>
</gene>
<feature type="region of interest" description="Disordered" evidence="10">
    <location>
        <begin position="185"/>
        <end position="314"/>
    </location>
</feature>
<feature type="compositionally biased region" description="Polar residues" evidence="10">
    <location>
        <begin position="278"/>
        <end position="297"/>
    </location>
</feature>
<evidence type="ECO:0000256" key="5">
    <source>
        <dbReference type="ARBA" id="ARBA00022833"/>
    </source>
</evidence>
<dbReference type="SUPFAM" id="SSF54695">
    <property type="entry name" value="POZ domain"/>
    <property type="match status" value="1"/>
</dbReference>
<evidence type="ECO:0000256" key="9">
    <source>
        <dbReference type="PROSITE-ProRule" id="PRU00042"/>
    </source>
</evidence>
<feature type="compositionally biased region" description="Basic and acidic residues" evidence="10">
    <location>
        <begin position="185"/>
        <end position="195"/>
    </location>
</feature>
<evidence type="ECO:0000313" key="14">
    <source>
        <dbReference type="Proteomes" id="UP001487740"/>
    </source>
</evidence>
<evidence type="ECO:0000259" key="11">
    <source>
        <dbReference type="PROSITE" id="PS50097"/>
    </source>
</evidence>
<evidence type="ECO:0000256" key="10">
    <source>
        <dbReference type="SAM" id="MobiDB-lite"/>
    </source>
</evidence>
<organism evidence="13 14">
    <name type="scientific">Scylla paramamosain</name>
    <name type="common">Mud crab</name>
    <dbReference type="NCBI Taxonomy" id="85552"/>
    <lineage>
        <taxon>Eukaryota</taxon>
        <taxon>Metazoa</taxon>
        <taxon>Ecdysozoa</taxon>
        <taxon>Arthropoda</taxon>
        <taxon>Crustacea</taxon>
        <taxon>Multicrustacea</taxon>
        <taxon>Malacostraca</taxon>
        <taxon>Eumalacostraca</taxon>
        <taxon>Eucarida</taxon>
        <taxon>Decapoda</taxon>
        <taxon>Pleocyemata</taxon>
        <taxon>Brachyura</taxon>
        <taxon>Eubrachyura</taxon>
        <taxon>Portunoidea</taxon>
        <taxon>Portunidae</taxon>
        <taxon>Portuninae</taxon>
        <taxon>Scylla</taxon>
    </lineage>
</organism>
<feature type="compositionally biased region" description="Low complexity" evidence="10">
    <location>
        <begin position="304"/>
        <end position="314"/>
    </location>
</feature>
<dbReference type="EMBL" id="JARAKH010000049">
    <property type="protein sequence ID" value="KAK8375816.1"/>
    <property type="molecule type" value="Genomic_DNA"/>
</dbReference>
<keyword evidence="6" id="KW-0805">Transcription regulation</keyword>
<evidence type="ECO:0000259" key="12">
    <source>
        <dbReference type="PROSITE" id="PS50157"/>
    </source>
</evidence>
<feature type="domain" description="C2H2-type" evidence="12">
    <location>
        <begin position="553"/>
        <end position="581"/>
    </location>
</feature>
<dbReference type="GO" id="GO:0003006">
    <property type="term" value="P:developmental process involved in reproduction"/>
    <property type="evidence" value="ECO:0007669"/>
    <property type="project" value="UniProtKB-ARBA"/>
</dbReference>
<keyword evidence="2" id="KW-0479">Metal-binding</keyword>
<dbReference type="InterPro" id="IPR011333">
    <property type="entry name" value="SKP1/BTB/POZ_sf"/>
</dbReference>
<keyword evidence="4 9" id="KW-0863">Zinc-finger</keyword>
<proteinExistence type="predicted"/>
<dbReference type="PROSITE" id="PS50157">
    <property type="entry name" value="ZINC_FINGER_C2H2_2"/>
    <property type="match status" value="3"/>
</dbReference>
<dbReference type="InterPro" id="IPR000210">
    <property type="entry name" value="BTB/POZ_dom"/>
</dbReference>
<dbReference type="GO" id="GO:0006357">
    <property type="term" value="P:regulation of transcription by RNA polymerase II"/>
    <property type="evidence" value="ECO:0007669"/>
    <property type="project" value="TreeGrafter"/>
</dbReference>
<dbReference type="Pfam" id="PF00651">
    <property type="entry name" value="BTB"/>
    <property type="match status" value="1"/>
</dbReference>
<dbReference type="Gene3D" id="3.30.160.60">
    <property type="entry name" value="Classic Zinc Finger"/>
    <property type="match status" value="4"/>
</dbReference>
<dbReference type="InterPro" id="IPR013087">
    <property type="entry name" value="Znf_C2H2_type"/>
</dbReference>
<evidence type="ECO:0000256" key="1">
    <source>
        <dbReference type="ARBA" id="ARBA00004123"/>
    </source>
</evidence>